<dbReference type="HOGENOM" id="CLU_000604_1_2_0"/>
<dbReference type="InParanoid" id="Q027E2"/>
<feature type="domain" description="ABC transporter" evidence="6">
    <location>
        <begin position="8"/>
        <end position="237"/>
    </location>
</feature>
<keyword evidence="3" id="KW-0536">Nodulation</keyword>
<reference evidence="7" key="1">
    <citation type="submission" date="2006-10" db="EMBL/GenBank/DDBJ databases">
        <title>Complete sequence of Solibacter usitatus Ellin6076.</title>
        <authorList>
            <consortium name="US DOE Joint Genome Institute"/>
            <person name="Copeland A."/>
            <person name="Lucas S."/>
            <person name="Lapidus A."/>
            <person name="Barry K."/>
            <person name="Detter J.C."/>
            <person name="Glavina del Rio T."/>
            <person name="Hammon N."/>
            <person name="Israni S."/>
            <person name="Dalin E."/>
            <person name="Tice H."/>
            <person name="Pitluck S."/>
            <person name="Thompson L.S."/>
            <person name="Brettin T."/>
            <person name="Bruce D."/>
            <person name="Han C."/>
            <person name="Tapia R."/>
            <person name="Gilna P."/>
            <person name="Schmutz J."/>
            <person name="Larimer F."/>
            <person name="Land M."/>
            <person name="Hauser L."/>
            <person name="Kyrpides N."/>
            <person name="Mikhailova N."/>
            <person name="Janssen P.H."/>
            <person name="Kuske C.R."/>
            <person name="Richardson P."/>
        </authorList>
    </citation>
    <scope>NUCLEOTIDE SEQUENCE</scope>
    <source>
        <strain evidence="7">Ellin6076</strain>
    </source>
</reference>
<keyword evidence="4" id="KW-0547">Nucleotide-binding</keyword>
<evidence type="ECO:0000313" key="7">
    <source>
        <dbReference type="EMBL" id="ABJ82871.1"/>
    </source>
</evidence>
<keyword evidence="5" id="KW-0067">ATP-binding</keyword>
<dbReference type="PANTHER" id="PTHR42711:SF5">
    <property type="entry name" value="ABC TRANSPORTER ATP-BINDING PROTEIN NATA"/>
    <property type="match status" value="1"/>
</dbReference>
<dbReference type="AlphaFoldDB" id="Q027E2"/>
<dbReference type="STRING" id="234267.Acid_1881"/>
<name>Q027E2_SOLUE</name>
<sequence length="303" mass="33518">MFSGTAAISIRGLTKRYGRLVAVDHLDLEVPRGEVFGFLGLNGAGKTTTIRILLDLLRPCSGNAAVFGHDCQSDGLKARSSVGYLPGEMGVYSDLTGEELLVFVERMGGGTVSRKYRNNLTGRFELSDRDLSRKLREYSTGMKRKLGLIQAFQSDPLLLILDEPTEGLDPLMQEAFYELLAEVRHRGCTVFMSSHVLPEVERVCDRIAVLRKGEVVLLSSVEDARKLASRRVRIAFRQDVAVPASLPQGYEMIEAKPRAWIVRVTGQLGSLPSFLVSLPVADLAVEEARLEDVLVKYYRDGAE</sequence>
<protein>
    <submittedName>
        <fullName evidence="7">ABC transporter related</fullName>
    </submittedName>
</protein>
<dbReference type="PANTHER" id="PTHR42711">
    <property type="entry name" value="ABC TRANSPORTER ATP-BINDING PROTEIN"/>
    <property type="match status" value="1"/>
</dbReference>
<dbReference type="Gene3D" id="3.40.50.300">
    <property type="entry name" value="P-loop containing nucleotide triphosphate hydrolases"/>
    <property type="match status" value="1"/>
</dbReference>
<dbReference type="GO" id="GO:0016887">
    <property type="term" value="F:ATP hydrolysis activity"/>
    <property type="evidence" value="ECO:0007669"/>
    <property type="project" value="InterPro"/>
</dbReference>
<evidence type="ECO:0000256" key="1">
    <source>
        <dbReference type="ARBA" id="ARBA00005417"/>
    </source>
</evidence>
<organism evidence="7">
    <name type="scientific">Solibacter usitatus (strain Ellin6076)</name>
    <dbReference type="NCBI Taxonomy" id="234267"/>
    <lineage>
        <taxon>Bacteria</taxon>
        <taxon>Pseudomonadati</taxon>
        <taxon>Acidobacteriota</taxon>
        <taxon>Terriglobia</taxon>
        <taxon>Bryobacterales</taxon>
        <taxon>Solibacteraceae</taxon>
        <taxon>Candidatus Solibacter</taxon>
    </lineage>
</organism>
<dbReference type="SUPFAM" id="SSF52540">
    <property type="entry name" value="P-loop containing nucleoside triphosphate hydrolases"/>
    <property type="match status" value="1"/>
</dbReference>
<dbReference type="GO" id="GO:0005524">
    <property type="term" value="F:ATP binding"/>
    <property type="evidence" value="ECO:0007669"/>
    <property type="project" value="UniProtKB-KW"/>
</dbReference>
<evidence type="ECO:0000256" key="2">
    <source>
        <dbReference type="ARBA" id="ARBA00022448"/>
    </source>
</evidence>
<accession>Q027E2</accession>
<dbReference type="eggNOG" id="COG1131">
    <property type="taxonomic scope" value="Bacteria"/>
</dbReference>
<evidence type="ECO:0000259" key="6">
    <source>
        <dbReference type="PROSITE" id="PS50893"/>
    </source>
</evidence>
<comment type="similarity">
    <text evidence="1">Belongs to the ABC transporter superfamily.</text>
</comment>
<gene>
    <name evidence="7" type="ordered locus">Acid_1881</name>
</gene>
<dbReference type="CDD" id="cd03230">
    <property type="entry name" value="ABC_DR_subfamily_A"/>
    <property type="match status" value="1"/>
</dbReference>
<proteinExistence type="inferred from homology"/>
<evidence type="ECO:0000256" key="4">
    <source>
        <dbReference type="ARBA" id="ARBA00022741"/>
    </source>
</evidence>
<dbReference type="KEGG" id="sus:Acid_1881"/>
<dbReference type="InterPro" id="IPR003439">
    <property type="entry name" value="ABC_transporter-like_ATP-bd"/>
</dbReference>
<dbReference type="EMBL" id="CP000473">
    <property type="protein sequence ID" value="ABJ82871.1"/>
    <property type="molecule type" value="Genomic_DNA"/>
</dbReference>
<dbReference type="SMART" id="SM00382">
    <property type="entry name" value="AAA"/>
    <property type="match status" value="1"/>
</dbReference>
<dbReference type="Pfam" id="PF00005">
    <property type="entry name" value="ABC_tran"/>
    <property type="match status" value="1"/>
</dbReference>
<dbReference type="InterPro" id="IPR003593">
    <property type="entry name" value="AAA+_ATPase"/>
</dbReference>
<keyword evidence="2" id="KW-0813">Transport</keyword>
<evidence type="ECO:0000256" key="3">
    <source>
        <dbReference type="ARBA" id="ARBA00022458"/>
    </source>
</evidence>
<dbReference type="InterPro" id="IPR027417">
    <property type="entry name" value="P-loop_NTPase"/>
</dbReference>
<dbReference type="InterPro" id="IPR050763">
    <property type="entry name" value="ABC_transporter_ATP-binding"/>
</dbReference>
<evidence type="ECO:0000256" key="5">
    <source>
        <dbReference type="ARBA" id="ARBA00022840"/>
    </source>
</evidence>
<dbReference type="PROSITE" id="PS50893">
    <property type="entry name" value="ABC_TRANSPORTER_2"/>
    <property type="match status" value="1"/>
</dbReference>